<evidence type="ECO:0000313" key="2">
    <source>
        <dbReference type="Proteomes" id="UP001147653"/>
    </source>
</evidence>
<dbReference type="Proteomes" id="UP001147653">
    <property type="component" value="Unassembled WGS sequence"/>
</dbReference>
<keyword evidence="2" id="KW-1185">Reference proteome</keyword>
<comment type="caution">
    <text evidence="1">The sequence shown here is derived from an EMBL/GenBank/DDBJ whole genome shotgun (WGS) entry which is preliminary data.</text>
</comment>
<dbReference type="PANTHER" id="PTHR34070:SF1">
    <property type="entry name" value="DNA ALKYLATION REPAIR PROTEIN"/>
    <property type="match status" value="1"/>
</dbReference>
<sequence length="219" mass="25447">MPIMIEAIRAGLAERANPAKAPEMQRYMKSDMPFYGVQKPARVQLAREVLEPLERDAWFATVRALWHEATYREERYMALAVLADRRYRDYRDLDALPLYEELIVDGAWWDFVDEIACGPLGALLPEVAPVLREWSTDEDLWKRRSSIIAQVRRKAETDFALMTACIEPNRGDREFFIRKAIGWALRSYAWVEPDAVRAYCDTHELAPLSRREALKNIGE</sequence>
<dbReference type="EMBL" id="JAPDDP010000002">
    <property type="protein sequence ID" value="MDA0178937.1"/>
    <property type="molecule type" value="Genomic_DNA"/>
</dbReference>
<dbReference type="CDD" id="cd07064">
    <property type="entry name" value="AlkD_like_1"/>
    <property type="match status" value="1"/>
</dbReference>
<dbReference type="InterPro" id="IPR016024">
    <property type="entry name" value="ARM-type_fold"/>
</dbReference>
<name>A0A9X3SCL9_9ACTN</name>
<protein>
    <submittedName>
        <fullName evidence="1">DNA alkylation repair protein</fullName>
    </submittedName>
</protein>
<accession>A0A9X3SCL9</accession>
<dbReference type="InterPro" id="IPR014825">
    <property type="entry name" value="DNA_alkylation"/>
</dbReference>
<dbReference type="Gene3D" id="1.25.40.290">
    <property type="entry name" value="ARM repeat domains"/>
    <property type="match status" value="1"/>
</dbReference>
<reference evidence="1" key="1">
    <citation type="submission" date="2022-10" db="EMBL/GenBank/DDBJ databases">
        <title>The WGS of Solirubrobacter phytolaccae KCTC 29190.</title>
        <authorList>
            <person name="Jiang Z."/>
        </authorList>
    </citation>
    <scope>NUCLEOTIDE SEQUENCE</scope>
    <source>
        <strain evidence="1">KCTC 29190</strain>
    </source>
</reference>
<dbReference type="SUPFAM" id="SSF48371">
    <property type="entry name" value="ARM repeat"/>
    <property type="match status" value="1"/>
</dbReference>
<dbReference type="Pfam" id="PF08713">
    <property type="entry name" value="DNA_alkylation"/>
    <property type="match status" value="1"/>
</dbReference>
<proteinExistence type="predicted"/>
<dbReference type="RefSeq" id="WP_270023203.1">
    <property type="nucleotide sequence ID" value="NZ_JAPDDP010000002.1"/>
</dbReference>
<dbReference type="Gene3D" id="1.20.1660.10">
    <property type="entry name" value="Hypothetical protein (EF3068)"/>
    <property type="match status" value="1"/>
</dbReference>
<dbReference type="AlphaFoldDB" id="A0A9X3SCL9"/>
<dbReference type="PANTHER" id="PTHR34070">
    <property type="entry name" value="ARMADILLO-TYPE FOLD"/>
    <property type="match status" value="1"/>
</dbReference>
<organism evidence="1 2">
    <name type="scientific">Solirubrobacter phytolaccae</name>
    <dbReference type="NCBI Taxonomy" id="1404360"/>
    <lineage>
        <taxon>Bacteria</taxon>
        <taxon>Bacillati</taxon>
        <taxon>Actinomycetota</taxon>
        <taxon>Thermoleophilia</taxon>
        <taxon>Solirubrobacterales</taxon>
        <taxon>Solirubrobacteraceae</taxon>
        <taxon>Solirubrobacter</taxon>
    </lineage>
</organism>
<gene>
    <name evidence="1" type="ORF">OJ997_01425</name>
</gene>
<evidence type="ECO:0000313" key="1">
    <source>
        <dbReference type="EMBL" id="MDA0178937.1"/>
    </source>
</evidence>